<accession>A0A1D7XNL6</accession>
<organism evidence="1 2">
    <name type="scientific">Clostridium taeniosporum</name>
    <dbReference type="NCBI Taxonomy" id="394958"/>
    <lineage>
        <taxon>Bacteria</taxon>
        <taxon>Bacillati</taxon>
        <taxon>Bacillota</taxon>
        <taxon>Clostridia</taxon>
        <taxon>Eubacteriales</taxon>
        <taxon>Clostridiaceae</taxon>
        <taxon>Clostridium</taxon>
    </lineage>
</organism>
<evidence type="ECO:0000313" key="1">
    <source>
        <dbReference type="EMBL" id="AOR24935.2"/>
    </source>
</evidence>
<dbReference type="Proteomes" id="UP000094652">
    <property type="component" value="Chromosome"/>
</dbReference>
<evidence type="ECO:0000313" key="2">
    <source>
        <dbReference type="Proteomes" id="UP000094652"/>
    </source>
</evidence>
<dbReference type="SUPFAM" id="SSF81301">
    <property type="entry name" value="Nucleotidyltransferase"/>
    <property type="match status" value="1"/>
</dbReference>
<gene>
    <name evidence="1" type="ORF">BGI42_08550</name>
</gene>
<sequence>MLGIRVIVLEYSEILKQDLKIFRVADMRHGKANDDGYRGIHLYYQNSNKHYPIEIQINSKRDRQINDWLHIHLYKHIKDNNIGRLLREKYDNGEIKNEEDFKEVLNYVLSSSKEV</sequence>
<dbReference type="InterPro" id="IPR043519">
    <property type="entry name" value="NT_sf"/>
</dbReference>
<proteinExistence type="predicted"/>
<dbReference type="EMBL" id="CP017253">
    <property type="protein sequence ID" value="AOR24935.2"/>
    <property type="molecule type" value="Genomic_DNA"/>
</dbReference>
<protein>
    <submittedName>
        <fullName evidence="1">Uncharacterized protein</fullName>
    </submittedName>
</protein>
<reference evidence="2" key="1">
    <citation type="submission" date="2016-09" db="EMBL/GenBank/DDBJ databases">
        <title>Genomics of Clostridium taeniosporum, an organism which forms endospores with ribbon-like appendages.</title>
        <authorList>
            <person name="Walker J.R."/>
        </authorList>
    </citation>
    <scope>NUCLEOTIDE SEQUENCE [LARGE SCALE GENOMIC DNA]</scope>
    <source>
        <strain evidence="2">1/k</strain>
    </source>
</reference>
<dbReference type="KEGG" id="ctae:BGI42_08550"/>
<name>A0A1D7XNL6_9CLOT</name>
<dbReference type="GO" id="GO:0015970">
    <property type="term" value="P:guanosine tetraphosphate biosynthetic process"/>
    <property type="evidence" value="ECO:0007669"/>
    <property type="project" value="UniProtKB-UniPathway"/>
</dbReference>
<dbReference type="AlphaFoldDB" id="A0A1D7XNL6"/>
<dbReference type="RefSeq" id="WP_105165910.1">
    <property type="nucleotide sequence ID" value="NZ_CP017253.2"/>
</dbReference>
<dbReference type="STRING" id="394958.BGI42_08550"/>
<dbReference type="OrthoDB" id="1665051at2"/>
<dbReference type="UniPathway" id="UPA00908">
    <property type="reaction ID" value="UER00884"/>
</dbReference>
<keyword evidence="2" id="KW-1185">Reference proteome</keyword>